<feature type="region of interest" description="Disordered" evidence="9">
    <location>
        <begin position="1"/>
        <end position="117"/>
    </location>
</feature>
<feature type="compositionally biased region" description="Basic and acidic residues" evidence="9">
    <location>
        <begin position="717"/>
        <end position="727"/>
    </location>
</feature>
<evidence type="ECO:0000256" key="4">
    <source>
        <dbReference type="ARBA" id="ARBA00023015"/>
    </source>
</evidence>
<keyword evidence="7" id="KW-0539">Nucleus</keyword>
<feature type="compositionally biased region" description="Basic and acidic residues" evidence="9">
    <location>
        <begin position="490"/>
        <end position="571"/>
    </location>
</feature>
<dbReference type="Gene3D" id="1.10.10.10">
    <property type="entry name" value="Winged helix-like DNA-binding domain superfamily/Winged helix DNA-binding domain"/>
    <property type="match status" value="1"/>
</dbReference>
<feature type="domain" description="Myb-like" evidence="10">
    <location>
        <begin position="404"/>
        <end position="454"/>
    </location>
</feature>
<evidence type="ECO:0000259" key="12">
    <source>
        <dbReference type="PROSITE" id="PS50934"/>
    </source>
</evidence>
<feature type="compositionally biased region" description="Low complexity" evidence="9">
    <location>
        <begin position="572"/>
        <end position="581"/>
    </location>
</feature>
<keyword evidence="2 8" id="KW-0863">Zinc-finger</keyword>
<keyword evidence="5" id="KW-0238">DNA-binding</keyword>
<dbReference type="PANTHER" id="PTHR12802:SF41">
    <property type="entry name" value="BRAHMA ASSOCIATED PROTEIN 155 KDA"/>
    <property type="match status" value="1"/>
</dbReference>
<feature type="compositionally biased region" description="Pro residues" evidence="9">
    <location>
        <begin position="64"/>
        <end position="76"/>
    </location>
</feature>
<evidence type="ECO:0000256" key="1">
    <source>
        <dbReference type="ARBA" id="ARBA00022723"/>
    </source>
</evidence>
<dbReference type="GO" id="GO:0008270">
    <property type="term" value="F:zinc ion binding"/>
    <property type="evidence" value="ECO:0007669"/>
    <property type="project" value="UniProtKB-KW"/>
</dbReference>
<gene>
    <name evidence="15" type="ORF">ACMD2_16956</name>
</gene>
<organism evidence="15 16">
    <name type="scientific">Ananas comosus</name>
    <name type="common">Pineapple</name>
    <name type="synonym">Ananas ananas</name>
    <dbReference type="NCBI Taxonomy" id="4615"/>
    <lineage>
        <taxon>Eukaryota</taxon>
        <taxon>Viridiplantae</taxon>
        <taxon>Streptophyta</taxon>
        <taxon>Embryophyta</taxon>
        <taxon>Tracheophyta</taxon>
        <taxon>Spermatophyta</taxon>
        <taxon>Magnoliopsida</taxon>
        <taxon>Liliopsida</taxon>
        <taxon>Poales</taxon>
        <taxon>Bromeliaceae</taxon>
        <taxon>Bromelioideae</taxon>
        <taxon>Ananas</taxon>
    </lineage>
</organism>
<feature type="compositionally biased region" description="Low complexity" evidence="9">
    <location>
        <begin position="47"/>
        <end position="63"/>
    </location>
</feature>
<dbReference type="GO" id="GO:0005634">
    <property type="term" value="C:nucleus"/>
    <property type="evidence" value="ECO:0007669"/>
    <property type="project" value="UniProtKB-ARBA"/>
</dbReference>
<reference evidence="15 16" key="1">
    <citation type="journal article" date="2016" name="DNA Res.">
        <title>The draft genome of MD-2 pineapple using hybrid error correction of long reads.</title>
        <authorList>
            <person name="Redwan R.M."/>
            <person name="Saidin A."/>
            <person name="Kumar S.V."/>
        </authorList>
    </citation>
    <scope>NUCLEOTIDE SEQUENCE [LARGE SCALE GENOMIC DNA]</scope>
    <source>
        <strain evidence="16">cv. MD2</strain>
        <tissue evidence="15">Leaf</tissue>
    </source>
</reference>
<feature type="compositionally biased region" description="Basic and acidic residues" evidence="9">
    <location>
        <begin position="689"/>
        <end position="698"/>
    </location>
</feature>
<dbReference type="Proteomes" id="UP000092600">
    <property type="component" value="Unassembled WGS sequence"/>
</dbReference>
<feature type="region of interest" description="Disordered" evidence="9">
    <location>
        <begin position="130"/>
        <end position="158"/>
    </location>
</feature>
<dbReference type="CDD" id="cd02336">
    <property type="entry name" value="ZZ_RSC8"/>
    <property type="match status" value="1"/>
</dbReference>
<dbReference type="PANTHER" id="PTHR12802">
    <property type="entry name" value="SWI/SNF COMPLEX-RELATED"/>
    <property type="match status" value="1"/>
</dbReference>
<dbReference type="Gene3D" id="3.30.60.90">
    <property type="match status" value="1"/>
</dbReference>
<dbReference type="SMART" id="SM00291">
    <property type="entry name" value="ZnF_ZZ"/>
    <property type="match status" value="1"/>
</dbReference>
<dbReference type="InterPro" id="IPR043145">
    <property type="entry name" value="Znf_ZZ_sf"/>
</dbReference>
<dbReference type="SUPFAM" id="SSF46689">
    <property type="entry name" value="Homeodomain-like"/>
    <property type="match status" value="2"/>
</dbReference>
<feature type="domain" description="SWIRM" evidence="12">
    <location>
        <begin position="179"/>
        <end position="276"/>
    </location>
</feature>
<evidence type="ECO:0000259" key="14">
    <source>
        <dbReference type="PROSITE" id="PS51294"/>
    </source>
</evidence>
<keyword evidence="6" id="KW-0804">Transcription</keyword>
<dbReference type="Gene3D" id="1.10.10.60">
    <property type="entry name" value="Homeodomain-like"/>
    <property type="match status" value="1"/>
</dbReference>
<feature type="domain" description="SANT" evidence="13">
    <location>
        <begin position="407"/>
        <end position="458"/>
    </location>
</feature>
<proteinExistence type="predicted"/>
<feature type="compositionally biased region" description="Polar residues" evidence="9">
    <location>
        <begin position="831"/>
        <end position="840"/>
    </location>
</feature>
<feature type="compositionally biased region" description="Low complexity" evidence="9">
    <location>
        <begin position="16"/>
        <end position="33"/>
    </location>
</feature>
<dbReference type="EMBL" id="LSRQ01000089">
    <property type="protein sequence ID" value="OAY85460.1"/>
    <property type="molecule type" value="Genomic_DNA"/>
</dbReference>
<dbReference type="InterPro" id="IPR036388">
    <property type="entry name" value="WH-like_DNA-bd_sf"/>
</dbReference>
<dbReference type="CDD" id="cd00167">
    <property type="entry name" value="SANT"/>
    <property type="match status" value="1"/>
</dbReference>
<dbReference type="SMART" id="SM00717">
    <property type="entry name" value="SANT"/>
    <property type="match status" value="1"/>
</dbReference>
<evidence type="ECO:0000259" key="13">
    <source>
        <dbReference type="PROSITE" id="PS51293"/>
    </source>
</evidence>
<dbReference type="PROSITE" id="PS50135">
    <property type="entry name" value="ZF_ZZ_2"/>
    <property type="match status" value="1"/>
</dbReference>
<feature type="compositionally biased region" description="Low complexity" evidence="9">
    <location>
        <begin position="130"/>
        <end position="142"/>
    </location>
</feature>
<dbReference type="SUPFAM" id="SSF57850">
    <property type="entry name" value="RING/U-box"/>
    <property type="match status" value="1"/>
</dbReference>
<feature type="compositionally biased region" description="Basic and acidic residues" evidence="9">
    <location>
        <begin position="778"/>
        <end position="817"/>
    </location>
</feature>
<dbReference type="PROSITE" id="PS51294">
    <property type="entry name" value="HTH_MYB"/>
    <property type="match status" value="1"/>
</dbReference>
<evidence type="ECO:0000256" key="7">
    <source>
        <dbReference type="ARBA" id="ARBA00023242"/>
    </source>
</evidence>
<dbReference type="InterPro" id="IPR017930">
    <property type="entry name" value="Myb_dom"/>
</dbReference>
<dbReference type="Pfam" id="PF16495">
    <property type="entry name" value="SWIRM-assoc_1"/>
    <property type="match status" value="1"/>
</dbReference>
<feature type="compositionally biased region" description="Low complexity" evidence="9">
    <location>
        <begin position="77"/>
        <end position="93"/>
    </location>
</feature>
<dbReference type="InterPro" id="IPR041984">
    <property type="entry name" value="Rsc8/Ssr1/Ssr2_ZZ"/>
</dbReference>
<dbReference type="AlphaFoldDB" id="A0A199W988"/>
<dbReference type="Pfam" id="PF04433">
    <property type="entry name" value="SWIRM"/>
    <property type="match status" value="1"/>
</dbReference>
<dbReference type="PROSITE" id="PS50934">
    <property type="entry name" value="SWIRM"/>
    <property type="match status" value="1"/>
</dbReference>
<dbReference type="GO" id="GO:0003677">
    <property type="term" value="F:DNA binding"/>
    <property type="evidence" value="ECO:0007669"/>
    <property type="project" value="UniProtKB-KW"/>
</dbReference>
<keyword evidence="3" id="KW-0862">Zinc</keyword>
<feature type="domain" description="ZZ-type" evidence="11">
    <location>
        <begin position="341"/>
        <end position="404"/>
    </location>
</feature>
<feature type="compositionally biased region" description="Basic residues" evidence="9">
    <location>
        <begin position="143"/>
        <end position="153"/>
    </location>
</feature>
<evidence type="ECO:0000256" key="5">
    <source>
        <dbReference type="ARBA" id="ARBA00023125"/>
    </source>
</evidence>
<dbReference type="STRING" id="4615.A0A199W988"/>
<feature type="domain" description="HTH myb-type" evidence="14">
    <location>
        <begin position="404"/>
        <end position="458"/>
    </location>
</feature>
<dbReference type="InterPro" id="IPR001005">
    <property type="entry name" value="SANT/Myb"/>
</dbReference>
<feature type="compositionally biased region" description="Basic and acidic residues" evidence="9">
    <location>
        <begin position="471"/>
        <end position="483"/>
    </location>
</feature>
<protein>
    <submittedName>
        <fullName evidence="15">SWI/SNF complex subunit SWI3D</fullName>
    </submittedName>
</protein>
<dbReference type="FunFam" id="1.10.10.60:FF:000014">
    <property type="entry name" value="SWI/SNF complex subunit SMARCC2 isoform C"/>
    <property type="match status" value="1"/>
</dbReference>
<evidence type="ECO:0000256" key="8">
    <source>
        <dbReference type="PROSITE-ProRule" id="PRU00228"/>
    </source>
</evidence>
<dbReference type="PROSITE" id="PS51293">
    <property type="entry name" value="SANT"/>
    <property type="match status" value="1"/>
</dbReference>
<evidence type="ECO:0000256" key="3">
    <source>
        <dbReference type="ARBA" id="ARBA00022833"/>
    </source>
</evidence>
<feature type="compositionally biased region" description="Basic residues" evidence="9">
    <location>
        <begin position="37"/>
        <end position="46"/>
    </location>
</feature>
<feature type="region of interest" description="Disordered" evidence="9">
    <location>
        <begin position="471"/>
        <end position="581"/>
    </location>
</feature>
<evidence type="ECO:0000313" key="16">
    <source>
        <dbReference type="Proteomes" id="UP000092600"/>
    </source>
</evidence>
<name>A0A199W988_ANACO</name>
<evidence type="ECO:0000256" key="9">
    <source>
        <dbReference type="SAM" id="MobiDB-lite"/>
    </source>
</evidence>
<evidence type="ECO:0000256" key="6">
    <source>
        <dbReference type="ARBA" id="ARBA00023163"/>
    </source>
</evidence>
<sequence>MDAKSRDAPPPPPPSSAAAPPAAAAVAETLAAEAPRRRGGAAKRKSSSSSAAAAAAAAAALFSPSPPSFPLPPPSASPRSETLSSTTTSSPRPTTAPSPAPANPPTSSAPQPTPHRHAARIWRRRIVGAGRASAAQAAAARPLTRRRRRRSRSWTRSSMPSDLAAPVFMSSPLSPALGFSICFAVRWFSWSAIHPIEKQTLASFFNGKSEKRTPEIYLEIRNSIMQKFHADPNVQMELKDFSELSVGDADAKQEAFEFLDHWGLINFHPFPPSGTNDSKSDGDNGDDKMSSIVDKLYQFDTVQSYINSAHKKAEPTMPAPPPSLISETALADALVITLEPSVEYHCNSCSADCSRKRYHCQTQVLIYVSISQADFDLCIDCFNERKFDPGMSPADFILMGPAEAPGASGANWTDQETLLLLEALELFGENWSEIAEHVATKTKVQCMLHFLQMPIEDSFLDGDDEINESIQEKAETTSADKELASTTVPEKMEVENQVEEKEKEEEEKKEKDSEDEKESSDVKMSEKIEGENTGGKESDAINLPDNKDVENSGKADLPIKSDTDDTEKKNTDNISSESASDSAVDALKLAFQAVGFFSENGELGSFAEAGNPVMALAAFLVALVEHDNAITSCRSSLKAISEESPAIQLATRHCFILEDPPGDMKSKIASKGAECQKDEDQTLSLNGTDKLKDSKEQSEENALSLEKKMDPSALTKGELELPDEKVLGNEGPSSEAAVNNIRSSGDQKDATDANLPAVPPTNNTKESVVLDSQEAAESLEKKMNDLKSVGEEKPLNVKVGDLDSQDKGEIDTLKSKDTGAAPAANGEQESKQTSEPGSTLQKREEAGEGDKKEVASTDDKSANLDSSHGNYALIRLKRAAATALSAAAVNSKLLAKQEEEQIQQLVLSIIEKQESASSFLSEGFVLICTVLPMN</sequence>
<evidence type="ECO:0000259" key="11">
    <source>
        <dbReference type="PROSITE" id="PS50135"/>
    </source>
</evidence>
<accession>A0A199W988</accession>
<dbReference type="InterPro" id="IPR032451">
    <property type="entry name" value="SMARCC_C"/>
</dbReference>
<evidence type="ECO:0000256" key="2">
    <source>
        <dbReference type="ARBA" id="ARBA00022771"/>
    </source>
</evidence>
<dbReference type="InterPro" id="IPR017884">
    <property type="entry name" value="SANT_dom"/>
</dbReference>
<keyword evidence="1" id="KW-0479">Metal-binding</keyword>
<dbReference type="InterPro" id="IPR009057">
    <property type="entry name" value="Homeodomain-like_sf"/>
</dbReference>
<dbReference type="InterPro" id="IPR000433">
    <property type="entry name" value="Znf_ZZ"/>
</dbReference>
<dbReference type="PROSITE" id="PS50090">
    <property type="entry name" value="MYB_LIKE"/>
    <property type="match status" value="1"/>
</dbReference>
<evidence type="ECO:0000313" key="15">
    <source>
        <dbReference type="EMBL" id="OAY85460.1"/>
    </source>
</evidence>
<dbReference type="Pfam" id="PF00249">
    <property type="entry name" value="Myb_DNA-binding"/>
    <property type="match status" value="1"/>
</dbReference>
<feature type="region of interest" description="Disordered" evidence="9">
    <location>
        <begin position="665"/>
        <end position="866"/>
    </location>
</feature>
<keyword evidence="4" id="KW-0805">Transcription regulation</keyword>
<feature type="compositionally biased region" description="Pro residues" evidence="9">
    <location>
        <begin position="94"/>
        <end position="104"/>
    </location>
</feature>
<evidence type="ECO:0000259" key="10">
    <source>
        <dbReference type="PROSITE" id="PS50090"/>
    </source>
</evidence>
<dbReference type="InterPro" id="IPR007526">
    <property type="entry name" value="SWIRM"/>
</dbReference>
<feature type="compositionally biased region" description="Basic and acidic residues" evidence="9">
    <location>
        <begin position="841"/>
        <end position="862"/>
    </location>
</feature>
<comment type="caution">
    <text evidence="15">The sequence shown here is derived from an EMBL/GenBank/DDBJ whole genome shotgun (WGS) entry which is preliminary data.</text>
</comment>